<dbReference type="Proteomes" id="UP001482620">
    <property type="component" value="Unassembled WGS sequence"/>
</dbReference>
<protein>
    <submittedName>
        <fullName evidence="2">Uncharacterized protein</fullName>
    </submittedName>
</protein>
<proteinExistence type="predicted"/>
<comment type="caution">
    <text evidence="2">The sequence shown here is derived from an EMBL/GenBank/DDBJ whole genome shotgun (WGS) entry which is preliminary data.</text>
</comment>
<evidence type="ECO:0000256" key="1">
    <source>
        <dbReference type="SAM" id="SignalP"/>
    </source>
</evidence>
<gene>
    <name evidence="2" type="ORF">ILYODFUR_020468</name>
</gene>
<organism evidence="2 3">
    <name type="scientific">Ilyodon furcidens</name>
    <name type="common">goldbreast splitfin</name>
    <dbReference type="NCBI Taxonomy" id="33524"/>
    <lineage>
        <taxon>Eukaryota</taxon>
        <taxon>Metazoa</taxon>
        <taxon>Chordata</taxon>
        <taxon>Craniata</taxon>
        <taxon>Vertebrata</taxon>
        <taxon>Euteleostomi</taxon>
        <taxon>Actinopterygii</taxon>
        <taxon>Neopterygii</taxon>
        <taxon>Teleostei</taxon>
        <taxon>Neoteleostei</taxon>
        <taxon>Acanthomorphata</taxon>
        <taxon>Ovalentaria</taxon>
        <taxon>Atherinomorphae</taxon>
        <taxon>Cyprinodontiformes</taxon>
        <taxon>Goodeidae</taxon>
        <taxon>Ilyodon</taxon>
    </lineage>
</organism>
<keyword evidence="1" id="KW-0732">Signal</keyword>
<keyword evidence="3" id="KW-1185">Reference proteome</keyword>
<evidence type="ECO:0000313" key="3">
    <source>
        <dbReference type="Proteomes" id="UP001482620"/>
    </source>
</evidence>
<sequence>MVKHGGDSILLWQFFFSAGILVRAHGKMGGTNKVKAQIYIQLTVWQDLKTALRIQATVPQVVGWLYNCCVAAWFEPPLHPSQSLCPWVMPNVWQPHFCQSVPGHLWLAYHCQCMNGWMTDCSVTSDFGVLGLVKALYKCRQFTVVRPL</sequence>
<feature type="chain" id="PRO_5045570631" evidence="1">
    <location>
        <begin position="27"/>
        <end position="148"/>
    </location>
</feature>
<feature type="signal peptide" evidence="1">
    <location>
        <begin position="1"/>
        <end position="26"/>
    </location>
</feature>
<evidence type="ECO:0000313" key="2">
    <source>
        <dbReference type="EMBL" id="MEQ2256063.1"/>
    </source>
</evidence>
<reference evidence="2 3" key="1">
    <citation type="submission" date="2021-06" db="EMBL/GenBank/DDBJ databases">
        <authorList>
            <person name="Palmer J.M."/>
        </authorList>
    </citation>
    <scope>NUCLEOTIDE SEQUENCE [LARGE SCALE GENOMIC DNA]</scope>
    <source>
        <strain evidence="3">if_2019</strain>
        <tissue evidence="2">Muscle</tissue>
    </source>
</reference>
<accession>A0ABV0VIB1</accession>
<dbReference type="EMBL" id="JAHRIQ010106382">
    <property type="protein sequence ID" value="MEQ2256063.1"/>
    <property type="molecule type" value="Genomic_DNA"/>
</dbReference>
<name>A0ABV0VIB1_9TELE</name>